<gene>
    <name evidence="1" type="ORF">CDEB00056_LOCUS24090</name>
</gene>
<reference evidence="1" key="1">
    <citation type="submission" date="2021-01" db="EMBL/GenBank/DDBJ databases">
        <authorList>
            <person name="Corre E."/>
            <person name="Pelletier E."/>
            <person name="Niang G."/>
            <person name="Scheremetjew M."/>
            <person name="Finn R."/>
            <person name="Kale V."/>
            <person name="Holt S."/>
            <person name="Cochrane G."/>
            <person name="Meng A."/>
            <person name="Brown T."/>
            <person name="Cohen L."/>
        </authorList>
    </citation>
    <scope>NUCLEOTIDE SEQUENCE</scope>
    <source>
        <strain evidence="1">MM31A-1</strain>
    </source>
</reference>
<protein>
    <submittedName>
        <fullName evidence="1">Uncharacterized protein</fullName>
    </submittedName>
</protein>
<name>A0A7S3QJW7_9STRA</name>
<proteinExistence type="predicted"/>
<evidence type="ECO:0000313" key="1">
    <source>
        <dbReference type="EMBL" id="CAE0479236.1"/>
    </source>
</evidence>
<organism evidence="1">
    <name type="scientific">Chaetoceros debilis</name>
    <dbReference type="NCBI Taxonomy" id="122233"/>
    <lineage>
        <taxon>Eukaryota</taxon>
        <taxon>Sar</taxon>
        <taxon>Stramenopiles</taxon>
        <taxon>Ochrophyta</taxon>
        <taxon>Bacillariophyta</taxon>
        <taxon>Coscinodiscophyceae</taxon>
        <taxon>Chaetocerotophycidae</taxon>
        <taxon>Chaetocerotales</taxon>
        <taxon>Chaetocerotaceae</taxon>
        <taxon>Chaetoceros</taxon>
    </lineage>
</organism>
<accession>A0A7S3QJW7</accession>
<dbReference type="AlphaFoldDB" id="A0A7S3QJW7"/>
<sequence>MSNITKKFNGNSMALSEPLHDTANTLLDYAESAGLITEAHGGKKIATHKWRCAVADLYSPTGCLRAFEPHVSELDRNYSKLKVNLVRLMNTLHKNYCKKKFEGIFVLAIEEKGHRLWNDWKTSSALYDRQMALQKAGLYKDQTHIAEQRRAANQEQGLCHGAIQSPSLPILSPPATKPAIARSIQTSITPFQSSTRSQLVHPLWNRQDPYSSTNTNLNHVNGHQTDLQPRVHFPVDERTATRNCVYSNRNTSSIEDDDDTIIMDEIIDERIATIGRRPELQIANPRPYNRQRIERECERPQPINSILQFPVDGTQLCSAHTEIDDQRTRSQIETLDNIKKDSARAICNRLASLRQELRTTCPPIDVTPTRGTLATTAPDYVDQTQALVNQTQAIVNLANALNIGQDFMTEHSRNHARGIINSILDCIENGMMINRNEIEI</sequence>
<dbReference type="EMBL" id="HBIO01031446">
    <property type="protein sequence ID" value="CAE0479236.1"/>
    <property type="molecule type" value="Transcribed_RNA"/>
</dbReference>